<dbReference type="AlphaFoldDB" id="A0A0A9G362"/>
<sequence>MFEDLMLPCVTMEPVAWMNSRPRAEASAMRLLDSQLSGDRPEPRLP</sequence>
<evidence type="ECO:0000313" key="1">
    <source>
        <dbReference type="EMBL" id="JAE15053.1"/>
    </source>
</evidence>
<dbReference type="EMBL" id="GBRH01182843">
    <property type="protein sequence ID" value="JAE15053.1"/>
    <property type="molecule type" value="Transcribed_RNA"/>
</dbReference>
<protein>
    <submittedName>
        <fullName evidence="1">Uncharacterized protein</fullName>
    </submittedName>
</protein>
<reference evidence="1" key="2">
    <citation type="journal article" date="2015" name="Data Brief">
        <title>Shoot transcriptome of the giant reed, Arundo donax.</title>
        <authorList>
            <person name="Barrero R.A."/>
            <person name="Guerrero F.D."/>
            <person name="Moolhuijzen P."/>
            <person name="Goolsby J.A."/>
            <person name="Tidwell J."/>
            <person name="Bellgard S.E."/>
            <person name="Bellgard M.I."/>
        </authorList>
    </citation>
    <scope>NUCLEOTIDE SEQUENCE</scope>
    <source>
        <tissue evidence="1">Shoot tissue taken approximately 20 cm above the soil surface</tissue>
    </source>
</reference>
<proteinExistence type="predicted"/>
<name>A0A0A9G362_ARUDO</name>
<reference evidence="1" key="1">
    <citation type="submission" date="2014-09" db="EMBL/GenBank/DDBJ databases">
        <authorList>
            <person name="Magalhaes I.L.F."/>
            <person name="Oliveira U."/>
            <person name="Santos F.R."/>
            <person name="Vidigal T.H.D.A."/>
            <person name="Brescovit A.D."/>
            <person name="Santos A.J."/>
        </authorList>
    </citation>
    <scope>NUCLEOTIDE SEQUENCE</scope>
    <source>
        <tissue evidence="1">Shoot tissue taken approximately 20 cm above the soil surface</tissue>
    </source>
</reference>
<accession>A0A0A9G362</accession>
<organism evidence="1">
    <name type="scientific">Arundo donax</name>
    <name type="common">Giant reed</name>
    <name type="synonym">Donax arundinaceus</name>
    <dbReference type="NCBI Taxonomy" id="35708"/>
    <lineage>
        <taxon>Eukaryota</taxon>
        <taxon>Viridiplantae</taxon>
        <taxon>Streptophyta</taxon>
        <taxon>Embryophyta</taxon>
        <taxon>Tracheophyta</taxon>
        <taxon>Spermatophyta</taxon>
        <taxon>Magnoliopsida</taxon>
        <taxon>Liliopsida</taxon>
        <taxon>Poales</taxon>
        <taxon>Poaceae</taxon>
        <taxon>PACMAD clade</taxon>
        <taxon>Arundinoideae</taxon>
        <taxon>Arundineae</taxon>
        <taxon>Arundo</taxon>
    </lineage>
</organism>